<evidence type="ECO:0000313" key="2">
    <source>
        <dbReference type="Proteomes" id="UP000236752"/>
    </source>
</evidence>
<gene>
    <name evidence="1" type="ORF">SAMN04488045_2998</name>
</gene>
<protein>
    <submittedName>
        <fullName evidence="1">Uncharacterized protein</fullName>
    </submittedName>
</protein>
<dbReference type="Proteomes" id="UP000236752">
    <property type="component" value="Unassembled WGS sequence"/>
</dbReference>
<accession>A0A1H6AJN3</accession>
<name>A0A1H6AJN3_9RHOB</name>
<proteinExistence type="predicted"/>
<dbReference type="EMBL" id="FNUZ01000005">
    <property type="protein sequence ID" value="SEG48973.1"/>
    <property type="molecule type" value="Genomic_DNA"/>
</dbReference>
<organism evidence="1 2">
    <name type="scientific">Thalassococcus halodurans</name>
    <dbReference type="NCBI Taxonomy" id="373675"/>
    <lineage>
        <taxon>Bacteria</taxon>
        <taxon>Pseudomonadati</taxon>
        <taxon>Pseudomonadota</taxon>
        <taxon>Alphaproteobacteria</taxon>
        <taxon>Rhodobacterales</taxon>
        <taxon>Roseobacteraceae</taxon>
        <taxon>Thalassococcus</taxon>
    </lineage>
</organism>
<dbReference type="AlphaFoldDB" id="A0A1H6AJN3"/>
<keyword evidence="2" id="KW-1185">Reference proteome</keyword>
<dbReference type="RefSeq" id="WP_200813233.1">
    <property type="nucleotide sequence ID" value="NZ_FNUZ01000005.1"/>
</dbReference>
<evidence type="ECO:0000313" key="1">
    <source>
        <dbReference type="EMBL" id="SEG48973.1"/>
    </source>
</evidence>
<sequence length="47" mass="5315">MKTRTRFIKSVLKTAATTETKLPWERGATRQAMIAKRDAQPAAQKRA</sequence>
<reference evidence="1 2" key="1">
    <citation type="submission" date="2016-10" db="EMBL/GenBank/DDBJ databases">
        <authorList>
            <person name="de Groot N.N."/>
        </authorList>
    </citation>
    <scope>NUCLEOTIDE SEQUENCE [LARGE SCALE GENOMIC DNA]</scope>
    <source>
        <strain evidence="1 2">DSM 26915</strain>
    </source>
</reference>